<dbReference type="EMBL" id="JABTEG010000003">
    <property type="protein sequence ID" value="KAG4305596.1"/>
    <property type="molecule type" value="Genomic_DNA"/>
</dbReference>
<accession>A0ACB7CCU6</accession>
<evidence type="ECO:0000313" key="2">
    <source>
        <dbReference type="Proteomes" id="UP000768646"/>
    </source>
</evidence>
<protein>
    <submittedName>
        <fullName evidence="1">Uncharacterized protein</fullName>
    </submittedName>
</protein>
<dbReference type="Proteomes" id="UP000768646">
    <property type="component" value="Unassembled WGS sequence"/>
</dbReference>
<comment type="caution">
    <text evidence="1">The sequence shown here is derived from an EMBL/GenBank/DDBJ whole genome shotgun (WGS) entry which is preliminary data.</text>
</comment>
<sequence>MSPEQPVSPEQRGATGATGTTEVTESTQPTRDDPRRSGATCFAHCVFAQAMRVRRSLHCAYTPPIPCLYHVYAVYMRCVCVALRTTNNTA</sequence>
<reference evidence="1 2" key="1">
    <citation type="journal article" date="2021" name="Commun. Biol.">
        <title>Genomic insights into the host specific adaptation of the Pneumocystis genus.</title>
        <authorList>
            <person name="Cisse O.H."/>
            <person name="Ma L."/>
            <person name="Dekker J.P."/>
            <person name="Khil P.P."/>
            <person name="Youn J.-H."/>
            <person name="Brenchley J.M."/>
            <person name="Blair R."/>
            <person name="Pahar B."/>
            <person name="Chabe M."/>
            <person name="Van Rompay K.K.A."/>
            <person name="Keesler R."/>
            <person name="Sukura A."/>
            <person name="Hirsch V."/>
            <person name="Kutty G."/>
            <person name="Liu Y."/>
            <person name="Peng L."/>
            <person name="Chen J."/>
            <person name="Song J."/>
            <person name="Weissenbacher-Lang C."/>
            <person name="Xu J."/>
            <person name="Upham N.S."/>
            <person name="Stajich J.E."/>
            <person name="Cuomo C.A."/>
            <person name="Cushion M.T."/>
            <person name="Kovacs J.A."/>
        </authorList>
    </citation>
    <scope>NUCLEOTIDE SEQUENCE [LARGE SCALE GENOMIC DNA]</scope>
    <source>
        <strain evidence="1 2">RABM</strain>
    </source>
</reference>
<keyword evidence="2" id="KW-1185">Reference proteome</keyword>
<proteinExistence type="predicted"/>
<name>A0ACB7CCU6_9ASCO</name>
<organism evidence="1 2">
    <name type="scientific">Pneumocystis oryctolagi</name>
    <dbReference type="NCBI Taxonomy" id="42067"/>
    <lineage>
        <taxon>Eukaryota</taxon>
        <taxon>Fungi</taxon>
        <taxon>Dikarya</taxon>
        <taxon>Ascomycota</taxon>
        <taxon>Taphrinomycotina</taxon>
        <taxon>Pneumocystomycetes</taxon>
        <taxon>Pneumocystaceae</taxon>
        <taxon>Pneumocystis</taxon>
    </lineage>
</organism>
<gene>
    <name evidence="1" type="ORF">PORY_001152</name>
</gene>
<evidence type="ECO:0000313" key="1">
    <source>
        <dbReference type="EMBL" id="KAG4305596.1"/>
    </source>
</evidence>